<evidence type="ECO:0000256" key="2">
    <source>
        <dbReference type="SAM" id="SignalP"/>
    </source>
</evidence>
<proteinExistence type="predicted"/>
<feature type="domain" description="CUB" evidence="3">
    <location>
        <begin position="38"/>
        <end position="168"/>
    </location>
</feature>
<dbReference type="EMBL" id="OV170224">
    <property type="protein sequence ID" value="CAH0723621.1"/>
    <property type="molecule type" value="Genomic_DNA"/>
</dbReference>
<dbReference type="InterPro" id="IPR035914">
    <property type="entry name" value="Sperma_CUB_dom_sf"/>
</dbReference>
<feature type="signal peptide" evidence="2">
    <location>
        <begin position="1"/>
        <end position="31"/>
    </location>
</feature>
<organism evidence="4 5">
    <name type="scientific">Brenthis ino</name>
    <name type="common">lesser marbled fritillary</name>
    <dbReference type="NCBI Taxonomy" id="405034"/>
    <lineage>
        <taxon>Eukaryota</taxon>
        <taxon>Metazoa</taxon>
        <taxon>Ecdysozoa</taxon>
        <taxon>Arthropoda</taxon>
        <taxon>Hexapoda</taxon>
        <taxon>Insecta</taxon>
        <taxon>Pterygota</taxon>
        <taxon>Neoptera</taxon>
        <taxon>Endopterygota</taxon>
        <taxon>Lepidoptera</taxon>
        <taxon>Glossata</taxon>
        <taxon>Ditrysia</taxon>
        <taxon>Papilionoidea</taxon>
        <taxon>Nymphalidae</taxon>
        <taxon>Heliconiinae</taxon>
        <taxon>Argynnini</taxon>
        <taxon>Brenthis</taxon>
    </lineage>
</organism>
<keyword evidence="5" id="KW-1185">Reference proteome</keyword>
<feature type="chain" id="PRO_5035432423" description="CUB domain-containing protein" evidence="2">
    <location>
        <begin position="32"/>
        <end position="632"/>
    </location>
</feature>
<keyword evidence="1" id="KW-1015">Disulfide bond</keyword>
<evidence type="ECO:0000313" key="4">
    <source>
        <dbReference type="EMBL" id="CAH0723621.1"/>
    </source>
</evidence>
<dbReference type="FunFam" id="2.60.120.290:FF:000058">
    <property type="entry name" value="CUB domaincontaining protein"/>
    <property type="match status" value="1"/>
</dbReference>
<dbReference type="InterPro" id="IPR000859">
    <property type="entry name" value="CUB_dom"/>
</dbReference>
<accession>A0A8J9UNN3</accession>
<evidence type="ECO:0000313" key="5">
    <source>
        <dbReference type="Proteomes" id="UP000838878"/>
    </source>
</evidence>
<feature type="non-terminal residue" evidence="4">
    <location>
        <position position="632"/>
    </location>
</feature>
<reference evidence="4" key="1">
    <citation type="submission" date="2021-12" db="EMBL/GenBank/DDBJ databases">
        <authorList>
            <person name="Martin H S."/>
        </authorList>
    </citation>
    <scope>NUCLEOTIDE SEQUENCE</scope>
</reference>
<dbReference type="PANTHER" id="PTHR47537:SF2">
    <property type="entry name" value="CUBILIN"/>
    <property type="match status" value="1"/>
</dbReference>
<feature type="domain" description="CUB" evidence="3">
    <location>
        <begin position="185"/>
        <end position="305"/>
    </location>
</feature>
<dbReference type="AlphaFoldDB" id="A0A8J9UNN3"/>
<feature type="domain" description="CUB" evidence="3">
    <location>
        <begin position="477"/>
        <end position="594"/>
    </location>
</feature>
<name>A0A8J9UNN3_9NEOP</name>
<sequence>MQFRGLKDMKTSTTLFLLVHLSLHTVDEGHAINPSCSCIRFTSTHGKERGTFSSPDYPRPYPQDMCLLYTFLAEPHQIVELVFTDFDIYKELLDCTHGDFLKVYSEGGIHGPGPPGINEYSAWSRILCGNRAETPPALYSHGPLMVLEFQSGQKPSNASGFIGTYRFIDRRNFETDGVKVSDTLCDYVFTSQQNRPAHGRLYSPRYPSSYPSNVRCSYHFNARKHEKIKLIFEESYLQKGDESCLNRADIIKVFDGKMPTAPVIAMLCNEIVGYEILSTGPELLVQFTANSNTPGQGFKASYQFLMEDNSSTDVESNRKASTINITSALGPAVSAATSSCHQVFRSDKSRSGKLISPLYPSPYPPKTQCHYDFLARGRQRVRLVFEDFSLQRVTGNIIDCESMDSLDVFLYVDGRLEKMASYCGNDVPKSIMSNGPKLSIEFRGIYSSRYSRGFKISYYFVEDYAVATGKQLLEFPCAFVYNSTERRQGVMTSPNHPGLYPRDTECNYFFYGRKNERVHLHFSHFDVEGVMPCESVSASDYVQFSHKMIDTGSKRHCGQLRELQVASKSNFLRVTFRSNDRLDGTGFKAEYIFLKDSDMQSIKQDASGTSSNRMKSMLWWFIITIFVLHIKL</sequence>
<dbReference type="GO" id="GO:0005886">
    <property type="term" value="C:plasma membrane"/>
    <property type="evidence" value="ECO:0007669"/>
    <property type="project" value="TreeGrafter"/>
</dbReference>
<gene>
    <name evidence="4" type="ORF">BINO364_LOCUS9432</name>
</gene>
<dbReference type="InterPro" id="IPR053207">
    <property type="entry name" value="Non-NMDA_GluR_Accessory"/>
</dbReference>
<dbReference type="Gene3D" id="2.60.120.290">
    <property type="entry name" value="Spermadhesin, CUB domain"/>
    <property type="match status" value="4"/>
</dbReference>
<dbReference type="Proteomes" id="UP000838878">
    <property type="component" value="Chromosome 4"/>
</dbReference>
<dbReference type="SMART" id="SM00042">
    <property type="entry name" value="CUB"/>
    <property type="match status" value="4"/>
</dbReference>
<dbReference type="SUPFAM" id="SSF49854">
    <property type="entry name" value="Spermadhesin, CUB domain"/>
    <property type="match status" value="4"/>
</dbReference>
<keyword evidence="2" id="KW-0732">Signal</keyword>
<dbReference type="Pfam" id="PF00431">
    <property type="entry name" value="CUB"/>
    <property type="match status" value="4"/>
</dbReference>
<dbReference type="OrthoDB" id="6369184at2759"/>
<evidence type="ECO:0000256" key="1">
    <source>
        <dbReference type="ARBA" id="ARBA00023157"/>
    </source>
</evidence>
<protein>
    <recommendedName>
        <fullName evidence="3">CUB domain-containing protein</fullName>
    </recommendedName>
</protein>
<dbReference type="CDD" id="cd00041">
    <property type="entry name" value="CUB"/>
    <property type="match status" value="4"/>
</dbReference>
<feature type="domain" description="CUB" evidence="3">
    <location>
        <begin position="340"/>
        <end position="461"/>
    </location>
</feature>
<dbReference type="PANTHER" id="PTHR47537">
    <property type="entry name" value="CUBILIN"/>
    <property type="match status" value="1"/>
</dbReference>
<evidence type="ECO:0000259" key="3">
    <source>
        <dbReference type="SMART" id="SM00042"/>
    </source>
</evidence>